<name>A0ABP8UWL0_9ACTN</name>
<keyword evidence="2" id="KW-1185">Reference proteome</keyword>
<evidence type="ECO:0000313" key="1">
    <source>
        <dbReference type="EMBL" id="GAA4640389.1"/>
    </source>
</evidence>
<dbReference type="Proteomes" id="UP001501442">
    <property type="component" value="Unassembled WGS sequence"/>
</dbReference>
<dbReference type="EMBL" id="BAABHK010000032">
    <property type="protein sequence ID" value="GAA4640389.1"/>
    <property type="molecule type" value="Genomic_DNA"/>
</dbReference>
<comment type="caution">
    <text evidence="1">The sequence shown here is derived from an EMBL/GenBank/DDBJ whole genome shotgun (WGS) entry which is preliminary data.</text>
</comment>
<organism evidence="1 2">
    <name type="scientific">Actinoallomurus vinaceus</name>
    <dbReference type="NCBI Taxonomy" id="1080074"/>
    <lineage>
        <taxon>Bacteria</taxon>
        <taxon>Bacillati</taxon>
        <taxon>Actinomycetota</taxon>
        <taxon>Actinomycetes</taxon>
        <taxon>Streptosporangiales</taxon>
        <taxon>Thermomonosporaceae</taxon>
        <taxon>Actinoallomurus</taxon>
    </lineage>
</organism>
<accession>A0ABP8UWL0</accession>
<sequence length="70" mass="7441">MVTIAKIPIITDSTASQLVSADRLDVAERSTDVVSVDIDPVLWWVDTHPTQQTPPAGGWRVGDVTVAANG</sequence>
<reference evidence="2" key="1">
    <citation type="journal article" date="2019" name="Int. J. Syst. Evol. Microbiol.">
        <title>The Global Catalogue of Microorganisms (GCM) 10K type strain sequencing project: providing services to taxonomists for standard genome sequencing and annotation.</title>
        <authorList>
            <consortium name="The Broad Institute Genomics Platform"/>
            <consortium name="The Broad Institute Genome Sequencing Center for Infectious Disease"/>
            <person name="Wu L."/>
            <person name="Ma J."/>
        </authorList>
    </citation>
    <scope>NUCLEOTIDE SEQUENCE [LARGE SCALE GENOMIC DNA]</scope>
    <source>
        <strain evidence="2">JCM 17939</strain>
    </source>
</reference>
<gene>
    <name evidence="1" type="ORF">GCM10023196_105690</name>
</gene>
<evidence type="ECO:0000313" key="2">
    <source>
        <dbReference type="Proteomes" id="UP001501442"/>
    </source>
</evidence>
<protein>
    <submittedName>
        <fullName evidence="1">Uncharacterized protein</fullName>
    </submittedName>
</protein>
<proteinExistence type="predicted"/>